<evidence type="ECO:0000259" key="2">
    <source>
        <dbReference type="PROSITE" id="PS50225"/>
    </source>
</evidence>
<dbReference type="FunFam" id="1.10.750.20:FF:000001">
    <property type="entry name" value="Ankyrin repeat and SOCS box containing 1"/>
    <property type="match status" value="1"/>
</dbReference>
<dbReference type="GO" id="GO:0016567">
    <property type="term" value="P:protein ubiquitination"/>
    <property type="evidence" value="ECO:0007669"/>
    <property type="project" value="UniProtKB-UniPathway"/>
</dbReference>
<dbReference type="GO" id="GO:0035556">
    <property type="term" value="P:intracellular signal transduction"/>
    <property type="evidence" value="ECO:0007669"/>
    <property type="project" value="InterPro"/>
</dbReference>
<comment type="pathway">
    <text evidence="1">Protein modification; protein ubiquitination.</text>
</comment>
<accession>A0A2D4H1H3</accession>
<sequence length="151" mass="17189">MLQHGAEVNISNCADNTPMDCALQAVEDYLEEEPEKVIATLLNHGAAFINPKMLKFCASSPRSMEIILNSYDRVVSCDSWIGSVPTEMWHEYQVFYDSALFLVNQPRPLQHLARCAIRRQLGIRCHKGIFQLKLPSALHEYLLLPLKGYLK</sequence>
<dbReference type="EMBL" id="IACJ01166040">
    <property type="protein sequence ID" value="LAA65802.1"/>
    <property type="molecule type" value="Transcribed_RNA"/>
</dbReference>
<dbReference type="SUPFAM" id="SSF158235">
    <property type="entry name" value="SOCS box-like"/>
    <property type="match status" value="1"/>
</dbReference>
<dbReference type="InterPro" id="IPR001496">
    <property type="entry name" value="SOCS_box"/>
</dbReference>
<dbReference type="Pfam" id="PF07525">
    <property type="entry name" value="SOCS_box"/>
    <property type="match status" value="1"/>
</dbReference>
<dbReference type="CDD" id="cd03723">
    <property type="entry name" value="SOCS_ASB4_ASB18"/>
    <property type="match status" value="1"/>
</dbReference>
<evidence type="ECO:0000313" key="3">
    <source>
        <dbReference type="EMBL" id="LAA65802.1"/>
    </source>
</evidence>
<dbReference type="UniPathway" id="UPA00143"/>
<feature type="domain" description="SOCS box" evidence="2">
    <location>
        <begin position="104"/>
        <end position="142"/>
    </location>
</feature>
<dbReference type="AlphaFoldDB" id="A0A2D4H1H3"/>
<proteinExistence type="predicted"/>
<evidence type="ECO:0000256" key="1">
    <source>
        <dbReference type="ARBA" id="ARBA00004906"/>
    </source>
</evidence>
<protein>
    <recommendedName>
        <fullName evidence="2">SOCS box domain-containing protein</fullName>
    </recommendedName>
</protein>
<reference evidence="3" key="1">
    <citation type="submission" date="2017-07" db="EMBL/GenBank/DDBJ databases">
        <authorList>
            <person name="Mikheyev A."/>
            <person name="Grau M."/>
        </authorList>
    </citation>
    <scope>NUCLEOTIDE SEQUENCE</scope>
    <source>
        <tissue evidence="3">Venom_gland</tissue>
    </source>
</reference>
<organism evidence="3">
    <name type="scientific">Micrurus corallinus</name>
    <name type="common">Brazilian coral snake</name>
    <dbReference type="NCBI Taxonomy" id="54390"/>
    <lineage>
        <taxon>Eukaryota</taxon>
        <taxon>Metazoa</taxon>
        <taxon>Chordata</taxon>
        <taxon>Craniata</taxon>
        <taxon>Vertebrata</taxon>
        <taxon>Euteleostomi</taxon>
        <taxon>Lepidosauria</taxon>
        <taxon>Squamata</taxon>
        <taxon>Bifurcata</taxon>
        <taxon>Unidentata</taxon>
        <taxon>Episquamata</taxon>
        <taxon>Toxicofera</taxon>
        <taxon>Serpentes</taxon>
        <taxon>Colubroidea</taxon>
        <taxon>Elapidae</taxon>
        <taxon>Elapinae</taxon>
        <taxon>Micrurus</taxon>
    </lineage>
</organism>
<dbReference type="PROSITE" id="PS50225">
    <property type="entry name" value="SOCS"/>
    <property type="match status" value="1"/>
</dbReference>
<dbReference type="InterPro" id="IPR036036">
    <property type="entry name" value="SOCS_box-like_dom_sf"/>
</dbReference>
<reference evidence="3" key="2">
    <citation type="submission" date="2017-11" db="EMBL/GenBank/DDBJ databases">
        <title>Coralsnake Venomics: Analyses of Venom Gland Transcriptomes and Proteomes of Six Brazilian Taxa.</title>
        <authorList>
            <person name="Aird S.D."/>
            <person name="Jorge da Silva N."/>
            <person name="Qiu L."/>
            <person name="Villar-Briones A."/>
            <person name="Aparecida-Saddi V."/>
            <person name="Campos-Telles M.P."/>
            <person name="Grau M."/>
            <person name="Mikheyev A.S."/>
        </authorList>
    </citation>
    <scope>NUCLEOTIDE SEQUENCE</scope>
    <source>
        <tissue evidence="3">Venom_gland</tissue>
    </source>
</reference>
<name>A0A2D4H1H3_MICCO</name>
<dbReference type="Gene3D" id="1.10.750.20">
    <property type="entry name" value="SOCS box"/>
    <property type="match status" value="1"/>
</dbReference>
<dbReference type="SMART" id="SM00969">
    <property type="entry name" value="SOCS_box"/>
    <property type="match status" value="1"/>
</dbReference>